<evidence type="ECO:0000313" key="2">
    <source>
        <dbReference type="Proteomes" id="UP000095472"/>
    </source>
</evidence>
<organism evidence="1 2">
    <name type="scientific">Desertifilum tharense IPPAS B-1220</name>
    <dbReference type="NCBI Taxonomy" id="1781255"/>
    <lineage>
        <taxon>Bacteria</taxon>
        <taxon>Bacillati</taxon>
        <taxon>Cyanobacteriota</taxon>
        <taxon>Cyanophyceae</taxon>
        <taxon>Desertifilales</taxon>
        <taxon>Desertifilaceae</taxon>
        <taxon>Desertifilum</taxon>
    </lineage>
</organism>
<reference evidence="1 2" key="1">
    <citation type="journal article" date="2016" name="Genome Announc.">
        <title>Draft Genome Sequence of the Thermotolerant Cyanobacterium Desertifilum sp. IPPAS B-1220.</title>
        <authorList>
            <person name="Mironov K.S."/>
            <person name="Sinetova M.A."/>
            <person name="Bolatkhan K."/>
            <person name="Zayadan B.K."/>
            <person name="Ustinova V.V."/>
            <person name="Kupriyanova E.V."/>
            <person name="Skrypnik A.N."/>
            <person name="Gogoleva N.E."/>
            <person name="Gogolev Y.V."/>
            <person name="Los D.A."/>
        </authorList>
    </citation>
    <scope>NUCLEOTIDE SEQUENCE [LARGE SCALE GENOMIC DNA]</scope>
    <source>
        <strain evidence="1 2">IPPAS B-1220</strain>
    </source>
</reference>
<proteinExistence type="predicted"/>
<evidence type="ECO:0000313" key="1">
    <source>
        <dbReference type="EMBL" id="XPM62369.1"/>
    </source>
</evidence>
<protein>
    <submittedName>
        <fullName evidence="1">Uncharacterized protein</fullName>
    </submittedName>
</protein>
<name>A0ACD5GNY0_9CYAN</name>
<dbReference type="EMBL" id="CP182909">
    <property type="protein sequence ID" value="XPM62369.1"/>
    <property type="molecule type" value="Genomic_DNA"/>
</dbReference>
<gene>
    <name evidence="1" type="ORF">BH720_021760</name>
</gene>
<dbReference type="Proteomes" id="UP000095472">
    <property type="component" value="Chromosome"/>
</dbReference>
<accession>A0ACD5GNY0</accession>
<keyword evidence="2" id="KW-1185">Reference proteome</keyword>
<sequence length="85" mass="9648">MAEINCLDGDNITNLREDLHDEENISYNDFDQILQIASEVLERCLDRGENGSVKGLIYVPCSKWKNSRYSNNDGFVPQITGLIIL</sequence>